<protein>
    <recommendedName>
        <fullName evidence="3">Outer membrane protein beta-barrel domain-containing protein</fullName>
    </recommendedName>
</protein>
<evidence type="ECO:0000313" key="5">
    <source>
        <dbReference type="Proteomes" id="UP000029443"/>
    </source>
</evidence>
<evidence type="ECO:0000256" key="1">
    <source>
        <dbReference type="ARBA" id="ARBA00022729"/>
    </source>
</evidence>
<comment type="caution">
    <text evidence="4">The sequence shown here is derived from an EMBL/GenBank/DDBJ whole genome shotgun (WGS) entry which is preliminary data.</text>
</comment>
<dbReference type="EMBL" id="ARXU01000013">
    <property type="protein sequence ID" value="KGD60206.1"/>
    <property type="molecule type" value="Genomic_DNA"/>
</dbReference>
<sequence length="219" mass="24042">MPLTLGLGAALLSPFIHAEEELAPPDVDFYAEAQMLRVDLAPYGFDTTDGLDIRLGMWLNSVDIGGNSRLGLEAGFLRNSEDSNDRQFERAPESNETPINGTPIDSVRISEENSLRLNGITVGVVWQTKRWVYLKGGAYIYDFKLENSQQRAFLDNNSDTVATVNEAPTNDSQSGIAPYISVGLAIPVLDKLSVTADYRQTQLESENFGSFGVGIRFSN</sequence>
<dbReference type="Pfam" id="PF13505">
    <property type="entry name" value="OMP_b-brl"/>
    <property type="match status" value="1"/>
</dbReference>
<dbReference type="InterPro" id="IPR027385">
    <property type="entry name" value="Beta-barrel_OMP"/>
</dbReference>
<dbReference type="Gene3D" id="2.40.160.20">
    <property type="match status" value="1"/>
</dbReference>
<feature type="domain" description="Outer membrane protein beta-barrel" evidence="3">
    <location>
        <begin position="26"/>
        <end position="214"/>
    </location>
</feature>
<accession>A0ABR4W9X2</accession>
<evidence type="ECO:0000313" key="4">
    <source>
        <dbReference type="EMBL" id="KGD60206.1"/>
    </source>
</evidence>
<name>A0ABR4W9X2_9GAMM</name>
<organism evidence="4 5">
    <name type="scientific">Alcanivorax jadensis T9</name>
    <dbReference type="NCBI Taxonomy" id="1177181"/>
    <lineage>
        <taxon>Bacteria</taxon>
        <taxon>Pseudomonadati</taxon>
        <taxon>Pseudomonadota</taxon>
        <taxon>Gammaproteobacteria</taxon>
        <taxon>Oceanospirillales</taxon>
        <taxon>Alcanivoracaceae</taxon>
        <taxon>Alcanivorax</taxon>
    </lineage>
</organism>
<dbReference type="SUPFAM" id="SSF56925">
    <property type="entry name" value="OMPA-like"/>
    <property type="match status" value="1"/>
</dbReference>
<feature type="compositionally biased region" description="Basic and acidic residues" evidence="2">
    <location>
        <begin position="81"/>
        <end position="93"/>
    </location>
</feature>
<keyword evidence="5" id="KW-1185">Reference proteome</keyword>
<keyword evidence="1" id="KW-0732">Signal</keyword>
<feature type="region of interest" description="Disordered" evidence="2">
    <location>
        <begin position="81"/>
        <end position="103"/>
    </location>
</feature>
<evidence type="ECO:0000256" key="2">
    <source>
        <dbReference type="SAM" id="MobiDB-lite"/>
    </source>
</evidence>
<dbReference type="InterPro" id="IPR011250">
    <property type="entry name" value="OMP/PagP_B-barrel"/>
</dbReference>
<reference evidence="4 5" key="1">
    <citation type="submission" date="2012-09" db="EMBL/GenBank/DDBJ databases">
        <title>Genome Sequence of alkane-degrading Bacterium Alcanivorax jadensis T9.</title>
        <authorList>
            <person name="Lai Q."/>
            <person name="Shao Z."/>
        </authorList>
    </citation>
    <scope>NUCLEOTIDE SEQUENCE [LARGE SCALE GENOMIC DNA]</scope>
    <source>
        <strain evidence="4 5">T9</strain>
    </source>
</reference>
<gene>
    <name evidence="4" type="ORF">T9A_02779</name>
</gene>
<evidence type="ECO:0000259" key="3">
    <source>
        <dbReference type="Pfam" id="PF13505"/>
    </source>
</evidence>
<dbReference type="Proteomes" id="UP000029443">
    <property type="component" value="Unassembled WGS sequence"/>
</dbReference>
<proteinExistence type="predicted"/>